<evidence type="ECO:0000259" key="7">
    <source>
        <dbReference type="Pfam" id="PF00590"/>
    </source>
</evidence>
<dbReference type="Pfam" id="PF00590">
    <property type="entry name" value="TP_methylase"/>
    <property type="match status" value="1"/>
</dbReference>
<dbReference type="InterPro" id="IPR050161">
    <property type="entry name" value="Siro_Cobalamin_biosynth"/>
</dbReference>
<dbReference type="NCBIfam" id="NF004790">
    <property type="entry name" value="PRK06136.1"/>
    <property type="match status" value="1"/>
</dbReference>
<dbReference type="PANTHER" id="PTHR45790:SF3">
    <property type="entry name" value="S-ADENOSYL-L-METHIONINE-DEPENDENT UROPORPHYRINOGEN III METHYLTRANSFERASE, CHLOROPLASTIC"/>
    <property type="match status" value="1"/>
</dbReference>
<dbReference type="GO" id="GO:0032259">
    <property type="term" value="P:methylation"/>
    <property type="evidence" value="ECO:0007669"/>
    <property type="project" value="UniProtKB-KW"/>
</dbReference>
<dbReference type="GO" id="GO:0004851">
    <property type="term" value="F:uroporphyrin-III C-methyltransferase activity"/>
    <property type="evidence" value="ECO:0007669"/>
    <property type="project" value="UniProtKB-EC"/>
</dbReference>
<dbReference type="FunFam" id="3.40.1010.10:FF:000001">
    <property type="entry name" value="Siroheme synthase"/>
    <property type="match status" value="1"/>
</dbReference>
<keyword evidence="3 6" id="KW-0808">Transferase</keyword>
<dbReference type="PROSITE" id="PS00840">
    <property type="entry name" value="SUMT_2"/>
    <property type="match status" value="1"/>
</dbReference>
<dbReference type="Gene3D" id="3.30.950.10">
    <property type="entry name" value="Methyltransferase, Cobalt-precorrin-4 Transmethylase, Domain 2"/>
    <property type="match status" value="1"/>
</dbReference>
<evidence type="ECO:0000256" key="2">
    <source>
        <dbReference type="ARBA" id="ARBA00022603"/>
    </source>
</evidence>
<comment type="similarity">
    <text evidence="6">Belongs to the precorrin methyltransferase family.</text>
</comment>
<keyword evidence="9" id="KW-1185">Reference proteome</keyword>
<keyword evidence="4" id="KW-0949">S-adenosyl-L-methionine</keyword>
<keyword evidence="2 6" id="KW-0489">Methyltransferase</keyword>
<keyword evidence="5" id="KW-0627">Porphyrin biosynthesis</keyword>
<dbReference type="InterPro" id="IPR006366">
    <property type="entry name" value="CobA/CysG_C"/>
</dbReference>
<proteinExistence type="inferred from homology"/>
<dbReference type="Proteomes" id="UP000419743">
    <property type="component" value="Unassembled WGS sequence"/>
</dbReference>
<dbReference type="SUPFAM" id="SSF53790">
    <property type="entry name" value="Tetrapyrrole methylase"/>
    <property type="match status" value="1"/>
</dbReference>
<gene>
    <name evidence="8" type="primary">sumT_2</name>
    <name evidence="8" type="ORF">HALOF300_03758</name>
</gene>
<dbReference type="PANTHER" id="PTHR45790">
    <property type="entry name" value="SIROHEME SYNTHASE-RELATED"/>
    <property type="match status" value="1"/>
</dbReference>
<feature type="domain" description="Tetrapyrrole methylase" evidence="7">
    <location>
        <begin position="92"/>
        <end position="301"/>
    </location>
</feature>
<name>A0A7M4DNM7_9MICO</name>
<dbReference type="GO" id="GO:0019354">
    <property type="term" value="P:siroheme biosynthetic process"/>
    <property type="evidence" value="ECO:0007669"/>
    <property type="project" value="InterPro"/>
</dbReference>
<dbReference type="InterPro" id="IPR035996">
    <property type="entry name" value="4pyrrol_Methylase_sf"/>
</dbReference>
<dbReference type="Gene3D" id="3.40.1010.10">
    <property type="entry name" value="Cobalt-precorrin-4 Transmethylase, Domain 1"/>
    <property type="match status" value="1"/>
</dbReference>
<evidence type="ECO:0000313" key="8">
    <source>
        <dbReference type="EMBL" id="VZO39058.1"/>
    </source>
</evidence>
<evidence type="ECO:0000256" key="4">
    <source>
        <dbReference type="ARBA" id="ARBA00022691"/>
    </source>
</evidence>
<dbReference type="NCBIfam" id="TIGR01469">
    <property type="entry name" value="cobA_cysG_Cterm"/>
    <property type="match status" value="1"/>
</dbReference>
<evidence type="ECO:0000313" key="9">
    <source>
        <dbReference type="Proteomes" id="UP000419743"/>
    </source>
</evidence>
<dbReference type="InterPro" id="IPR014776">
    <property type="entry name" value="4pyrrole_Mease_sub2"/>
</dbReference>
<dbReference type="EC" id="2.1.1.107" evidence="1"/>
<accession>A0A7M4DNM7</accession>
<dbReference type="EMBL" id="CACRYJ010000055">
    <property type="protein sequence ID" value="VZO39058.1"/>
    <property type="molecule type" value="Genomic_DNA"/>
</dbReference>
<protein>
    <recommendedName>
        <fullName evidence="1">uroporphyrinogen-III C-methyltransferase</fullName>
        <ecNumber evidence="1">2.1.1.107</ecNumber>
    </recommendedName>
</protein>
<evidence type="ECO:0000256" key="1">
    <source>
        <dbReference type="ARBA" id="ARBA00012162"/>
    </source>
</evidence>
<sequence length="327" mass="33021">MLIETQVDGLPVLVLGAGEQAARLERRYAAAGALVRTASMPDGVTPAALDGVALVVVGLEEAELSSDWGQALGVIARTHLISREPGPPAGQVTLVGGGPGADDLLTLAAVRALAAADVILYDRLAPTDHLTDLAPGAELIDVGKRPGHHPLGQAEIEELMLARAAAGQRVVRLKGGDPFVFGRGAEELAAARAAGVAARLVPGISAAIAVPAAAGIPVTYRDLSHHFTVISGHHPLSDDEHTHLTRALTLGGTVVVLMGVGTLPHLLAGLLRAGLGPETPVAAIERGYTPDQASTVSSVGDAVAQATLAGISSPAVIVLGNVVRIGG</sequence>
<dbReference type="InterPro" id="IPR000878">
    <property type="entry name" value="4pyrrol_Mease"/>
</dbReference>
<comment type="caution">
    <text evidence="8">The sequence shown here is derived from an EMBL/GenBank/DDBJ whole genome shotgun (WGS) entry which is preliminary data.</text>
</comment>
<dbReference type="RefSeq" id="WP_156742408.1">
    <property type="nucleotide sequence ID" value="NZ_CACRYJ010000055.1"/>
</dbReference>
<evidence type="ECO:0000256" key="3">
    <source>
        <dbReference type="ARBA" id="ARBA00022679"/>
    </source>
</evidence>
<dbReference type="AlphaFoldDB" id="A0A7M4DNM7"/>
<reference evidence="8 9" key="1">
    <citation type="submission" date="2019-11" db="EMBL/GenBank/DDBJ databases">
        <authorList>
            <person name="Criscuolo A."/>
        </authorList>
    </citation>
    <scope>NUCLEOTIDE SEQUENCE [LARGE SCALE GENOMIC DNA]</scope>
    <source>
        <strain evidence="8">CIP111667</strain>
    </source>
</reference>
<evidence type="ECO:0000256" key="5">
    <source>
        <dbReference type="ARBA" id="ARBA00023244"/>
    </source>
</evidence>
<dbReference type="InterPro" id="IPR003043">
    <property type="entry name" value="Uropor_MeTrfase_CS"/>
</dbReference>
<evidence type="ECO:0000256" key="6">
    <source>
        <dbReference type="RuleBase" id="RU003960"/>
    </source>
</evidence>
<organism evidence="8 9">
    <name type="scientific">Occultella aeris</name>
    <dbReference type="NCBI Taxonomy" id="2761496"/>
    <lineage>
        <taxon>Bacteria</taxon>
        <taxon>Bacillati</taxon>
        <taxon>Actinomycetota</taxon>
        <taxon>Actinomycetes</taxon>
        <taxon>Micrococcales</taxon>
        <taxon>Ruaniaceae</taxon>
        <taxon>Occultella</taxon>
    </lineage>
</organism>
<dbReference type="InterPro" id="IPR014777">
    <property type="entry name" value="4pyrrole_Mease_sub1"/>
</dbReference>